<dbReference type="RefSeq" id="WP_009499389.1">
    <property type="nucleotide sequence ID" value="NZ_FUYJ01000014.1"/>
</dbReference>
<reference evidence="17" key="1">
    <citation type="submission" date="2017-02" db="EMBL/GenBank/DDBJ databases">
        <authorList>
            <person name="Varghese N."/>
            <person name="Submissions S."/>
        </authorList>
    </citation>
    <scope>NUCLEOTIDE SEQUENCE [LARGE SCALE GENOMIC DNA]</scope>
    <source>
        <strain evidence="17">DSM 23966</strain>
    </source>
</reference>
<evidence type="ECO:0000259" key="15">
    <source>
        <dbReference type="Pfam" id="PF08544"/>
    </source>
</evidence>
<dbReference type="SUPFAM" id="SSF55060">
    <property type="entry name" value="GHMP Kinase, C-terminal domain"/>
    <property type="match status" value="1"/>
</dbReference>
<comment type="similarity">
    <text evidence="2 13">Belongs to the GHMP kinase family. Homoserine kinase subfamily.</text>
</comment>
<dbReference type="Gene3D" id="3.30.230.10">
    <property type="match status" value="1"/>
</dbReference>
<evidence type="ECO:0000256" key="1">
    <source>
        <dbReference type="ARBA" id="ARBA00005015"/>
    </source>
</evidence>
<feature type="domain" description="GHMP kinase C-terminal" evidence="15">
    <location>
        <begin position="203"/>
        <end position="273"/>
    </location>
</feature>
<keyword evidence="13" id="KW-0963">Cytoplasm</keyword>
<dbReference type="EMBL" id="FUYJ01000014">
    <property type="protein sequence ID" value="SKB07580.1"/>
    <property type="molecule type" value="Genomic_DNA"/>
</dbReference>
<accession>A0A1T4Z0J8</accession>
<evidence type="ECO:0000256" key="4">
    <source>
        <dbReference type="ARBA" id="ARBA00017858"/>
    </source>
</evidence>
<dbReference type="InterPro" id="IPR020568">
    <property type="entry name" value="Ribosomal_Su5_D2-typ_SF"/>
</dbReference>
<dbReference type="HAMAP" id="MF_00384">
    <property type="entry name" value="Homoser_kinase"/>
    <property type="match status" value="1"/>
</dbReference>
<dbReference type="SUPFAM" id="SSF54211">
    <property type="entry name" value="Ribosomal protein S5 domain 2-like"/>
    <property type="match status" value="1"/>
</dbReference>
<evidence type="ECO:0000256" key="9">
    <source>
        <dbReference type="ARBA" id="ARBA00022777"/>
    </source>
</evidence>
<dbReference type="GO" id="GO:0009088">
    <property type="term" value="P:threonine biosynthetic process"/>
    <property type="evidence" value="ECO:0007669"/>
    <property type="project" value="UniProtKB-UniRule"/>
</dbReference>
<proteinExistence type="inferred from homology"/>
<evidence type="ECO:0000256" key="3">
    <source>
        <dbReference type="ARBA" id="ARBA00012078"/>
    </source>
</evidence>
<evidence type="ECO:0000256" key="11">
    <source>
        <dbReference type="ARBA" id="ARBA00049375"/>
    </source>
</evidence>
<dbReference type="GO" id="GO:0005737">
    <property type="term" value="C:cytoplasm"/>
    <property type="evidence" value="ECO:0007669"/>
    <property type="project" value="UniProtKB-SubCell"/>
</dbReference>
<dbReference type="Proteomes" id="UP000190042">
    <property type="component" value="Unassembled WGS sequence"/>
</dbReference>
<dbReference type="Gene3D" id="3.30.70.890">
    <property type="entry name" value="GHMP kinase, C-terminal domain"/>
    <property type="match status" value="1"/>
</dbReference>
<dbReference type="InterPro" id="IPR006204">
    <property type="entry name" value="GHMP_kinase_N_dom"/>
</dbReference>
<organism evidence="16 17">
    <name type="scientific">Sporosarcina newyorkensis</name>
    <dbReference type="NCBI Taxonomy" id="759851"/>
    <lineage>
        <taxon>Bacteria</taxon>
        <taxon>Bacillati</taxon>
        <taxon>Bacillota</taxon>
        <taxon>Bacilli</taxon>
        <taxon>Bacillales</taxon>
        <taxon>Caryophanaceae</taxon>
        <taxon>Sporosarcina</taxon>
    </lineage>
</organism>
<dbReference type="PANTHER" id="PTHR20861">
    <property type="entry name" value="HOMOSERINE/4-DIPHOSPHOCYTIDYL-2-C-METHYL-D-ERYTHRITOL KINASE"/>
    <property type="match status" value="1"/>
</dbReference>
<keyword evidence="9 13" id="KW-0418">Kinase</keyword>
<dbReference type="InterPro" id="IPR006203">
    <property type="entry name" value="GHMP_knse_ATP-bd_CS"/>
</dbReference>
<comment type="pathway">
    <text evidence="1 13">Amino-acid biosynthesis; L-threonine biosynthesis; L-threonine from L-aspartate: step 4/5.</text>
</comment>
<dbReference type="InterPro" id="IPR036554">
    <property type="entry name" value="GHMP_kinase_C_sf"/>
</dbReference>
<evidence type="ECO:0000256" key="13">
    <source>
        <dbReference type="HAMAP-Rule" id="MF_00384"/>
    </source>
</evidence>
<name>A0A1T4Z0J8_9BACL</name>
<evidence type="ECO:0000256" key="10">
    <source>
        <dbReference type="ARBA" id="ARBA00022840"/>
    </source>
</evidence>
<dbReference type="GO" id="GO:0005524">
    <property type="term" value="F:ATP binding"/>
    <property type="evidence" value="ECO:0007669"/>
    <property type="project" value="UniProtKB-UniRule"/>
</dbReference>
<evidence type="ECO:0000256" key="7">
    <source>
        <dbReference type="ARBA" id="ARBA00022697"/>
    </source>
</evidence>
<dbReference type="PANTHER" id="PTHR20861:SF1">
    <property type="entry name" value="HOMOSERINE KINASE"/>
    <property type="match status" value="1"/>
</dbReference>
<dbReference type="Pfam" id="PF08544">
    <property type="entry name" value="GHMP_kinases_C"/>
    <property type="match status" value="1"/>
</dbReference>
<keyword evidence="6 13" id="KW-0808">Transferase</keyword>
<sequence>MTEAGFSVTVPATTANLGPGFDHLGLALSLKMTIEVSSAAQWHIQYQDKEYASLPTDETNLIVQTIQQVASRYGQVVAPHKLVVYSDIPLGKGLGSSATAIAAGIEIASELAELHLSPQDKLRIGSELEGHADNITAALLGGITVSYFTEEQMEVLTFPAPPIGVVIMVPPVALKTEASRGLLPEQVTHKTAIQGSAAGSLMTAAIAQADWVTAGRMMERDIFHEPYRKIGFPEFDEIRLACKEIGAYGMTISGAGPSLFIAVPPETEQQVAALLDQRFPHYQAIALQPAEQGAYISK</sequence>
<evidence type="ECO:0000313" key="17">
    <source>
        <dbReference type="Proteomes" id="UP000190042"/>
    </source>
</evidence>
<evidence type="ECO:0000313" key="16">
    <source>
        <dbReference type="EMBL" id="SKB07580.1"/>
    </source>
</evidence>
<evidence type="ECO:0000256" key="8">
    <source>
        <dbReference type="ARBA" id="ARBA00022741"/>
    </source>
</evidence>
<dbReference type="Pfam" id="PF00288">
    <property type="entry name" value="GHMP_kinases_N"/>
    <property type="match status" value="1"/>
</dbReference>
<keyword evidence="8 13" id="KW-0547">Nucleotide-binding</keyword>
<keyword evidence="7 13" id="KW-0791">Threonine biosynthesis</keyword>
<dbReference type="InterPro" id="IPR000870">
    <property type="entry name" value="Homoserine_kinase"/>
</dbReference>
<evidence type="ECO:0000256" key="5">
    <source>
        <dbReference type="ARBA" id="ARBA00022605"/>
    </source>
</evidence>
<gene>
    <name evidence="13" type="primary">thrB</name>
    <name evidence="16" type="ORF">SAMN04244570_0431</name>
</gene>
<dbReference type="EC" id="2.7.1.39" evidence="3 13"/>
<dbReference type="PROSITE" id="PS00627">
    <property type="entry name" value="GHMP_KINASES_ATP"/>
    <property type="match status" value="1"/>
</dbReference>
<comment type="subcellular location">
    <subcellularLocation>
        <location evidence="13">Cytoplasm</location>
    </subcellularLocation>
</comment>
<dbReference type="GO" id="GO:0004413">
    <property type="term" value="F:homoserine kinase activity"/>
    <property type="evidence" value="ECO:0007669"/>
    <property type="project" value="UniProtKB-UniRule"/>
</dbReference>
<evidence type="ECO:0000256" key="2">
    <source>
        <dbReference type="ARBA" id="ARBA00007370"/>
    </source>
</evidence>
<dbReference type="AlphaFoldDB" id="A0A1T4Z0J8"/>
<dbReference type="PRINTS" id="PR00958">
    <property type="entry name" value="HOMSERKINASE"/>
</dbReference>
<keyword evidence="17" id="KW-1185">Reference proteome</keyword>
<evidence type="ECO:0000256" key="6">
    <source>
        <dbReference type="ARBA" id="ARBA00022679"/>
    </source>
</evidence>
<keyword evidence="5 13" id="KW-0028">Amino-acid biosynthesis</keyword>
<comment type="function">
    <text evidence="12 13">Catalyzes the ATP-dependent phosphorylation of L-homoserine to L-homoserine phosphate.</text>
</comment>
<protein>
    <recommendedName>
        <fullName evidence="4 13">Homoserine kinase</fullName>
        <shortName evidence="13">HK</shortName>
        <shortName evidence="13">HSK</shortName>
        <ecNumber evidence="3 13">2.7.1.39</ecNumber>
    </recommendedName>
</protein>
<evidence type="ECO:0000256" key="12">
    <source>
        <dbReference type="ARBA" id="ARBA00049954"/>
    </source>
</evidence>
<comment type="catalytic activity">
    <reaction evidence="11 13">
        <text>L-homoserine + ATP = O-phospho-L-homoserine + ADP + H(+)</text>
        <dbReference type="Rhea" id="RHEA:13985"/>
        <dbReference type="ChEBI" id="CHEBI:15378"/>
        <dbReference type="ChEBI" id="CHEBI:30616"/>
        <dbReference type="ChEBI" id="CHEBI:57476"/>
        <dbReference type="ChEBI" id="CHEBI:57590"/>
        <dbReference type="ChEBI" id="CHEBI:456216"/>
        <dbReference type="EC" id="2.7.1.39"/>
    </reaction>
</comment>
<keyword evidence="10 13" id="KW-0067">ATP-binding</keyword>
<dbReference type="UniPathway" id="UPA00050">
    <property type="reaction ID" value="UER00064"/>
</dbReference>
<dbReference type="NCBIfam" id="TIGR00191">
    <property type="entry name" value="thrB"/>
    <property type="match status" value="1"/>
</dbReference>
<dbReference type="InterPro" id="IPR014721">
    <property type="entry name" value="Ribsml_uS5_D2-typ_fold_subgr"/>
</dbReference>
<evidence type="ECO:0000259" key="14">
    <source>
        <dbReference type="Pfam" id="PF00288"/>
    </source>
</evidence>
<feature type="domain" description="GHMP kinase N-terminal" evidence="14">
    <location>
        <begin position="60"/>
        <end position="142"/>
    </location>
</feature>
<feature type="binding site" evidence="13">
    <location>
        <begin position="89"/>
        <end position="99"/>
    </location>
    <ligand>
        <name>ATP</name>
        <dbReference type="ChEBI" id="CHEBI:30616"/>
    </ligand>
</feature>
<dbReference type="PIRSF" id="PIRSF000676">
    <property type="entry name" value="Homoser_kin"/>
    <property type="match status" value="1"/>
</dbReference>
<dbReference type="InterPro" id="IPR013750">
    <property type="entry name" value="GHMP_kinase_C_dom"/>
</dbReference>